<reference evidence="1 2" key="1">
    <citation type="submission" date="2016-10" db="EMBL/GenBank/DDBJ databases">
        <title>Complete genome sequences of three Cupriavidus strains isolated from various Malaysian environments.</title>
        <authorList>
            <person name="Abdullah A.A.-A."/>
            <person name="Shafie N.A.H."/>
            <person name="Lau N.S."/>
        </authorList>
    </citation>
    <scope>NUCLEOTIDE SEQUENCE [LARGE SCALE GENOMIC DNA]</scope>
    <source>
        <strain evidence="1 2">USMAA1020</strain>
        <plasmid evidence="1 2">unnamed1</plasmid>
    </source>
</reference>
<sequence length="244" mass="26637">MSISDTEIVFQIAVDKLLNGSTKPSRFCGLVCPDQYVGAVSFSGGSFHVEPRETASHDKDFTHRLSARGIRSRNPRLIMVLESPHLAEFGISTRGKVDPVKHADPGPARGPTGTRIRQKLGLQQVGASENFHLKEGQELDLLLVNAIQHQCSLGEKTSQYRDRVFEHLWGGDGRASFGTRLAGLYSASRGDVILNCCTVGGNPKNSLKAKVRGAIEGVVGTGEGQSRVFELTHPFHWGYQRRSS</sequence>
<evidence type="ECO:0000313" key="1">
    <source>
        <dbReference type="EMBL" id="AOZ11215.1"/>
    </source>
</evidence>
<keyword evidence="2" id="KW-1185">Reference proteome</keyword>
<evidence type="ECO:0000313" key="2">
    <source>
        <dbReference type="Proteomes" id="UP000177515"/>
    </source>
</evidence>
<accession>A0ABM6FGX6</accession>
<dbReference type="EMBL" id="CP017756">
    <property type="protein sequence ID" value="AOZ11215.1"/>
    <property type="molecule type" value="Genomic_DNA"/>
</dbReference>
<geneLocation type="plasmid" evidence="1 2">
    <name>unnamed1</name>
</geneLocation>
<organism evidence="1 2">
    <name type="scientific">Cupriavidus malaysiensis</name>
    <dbReference type="NCBI Taxonomy" id="367825"/>
    <lineage>
        <taxon>Bacteria</taxon>
        <taxon>Pseudomonadati</taxon>
        <taxon>Pseudomonadota</taxon>
        <taxon>Betaproteobacteria</taxon>
        <taxon>Burkholderiales</taxon>
        <taxon>Burkholderiaceae</taxon>
        <taxon>Cupriavidus</taxon>
    </lineage>
</organism>
<proteinExistence type="predicted"/>
<dbReference type="Proteomes" id="UP000177515">
    <property type="component" value="Plasmid unnamed1"/>
</dbReference>
<name>A0ABM6FGX6_9BURK</name>
<protein>
    <submittedName>
        <fullName evidence="1">Uncharacterized protein</fullName>
    </submittedName>
</protein>
<dbReference type="RefSeq" id="WP_071073881.1">
    <property type="nucleotide sequence ID" value="NZ_CP017756.1"/>
</dbReference>
<gene>
    <name evidence="1" type="ORF">BKK80_35265</name>
</gene>
<keyword evidence="1" id="KW-0614">Plasmid</keyword>